<evidence type="ECO:0000256" key="4">
    <source>
        <dbReference type="ARBA" id="ARBA00022793"/>
    </source>
</evidence>
<dbReference type="HAMAP" id="MF_00134_B">
    <property type="entry name" value="IGPS_B"/>
    <property type="match status" value="1"/>
</dbReference>
<dbReference type="InterPro" id="IPR013798">
    <property type="entry name" value="Indole-3-glycerol_P_synth_dom"/>
</dbReference>
<comment type="caution">
    <text evidence="10">The sequence shown here is derived from an EMBL/GenBank/DDBJ whole genome shotgun (WGS) entry which is preliminary data.</text>
</comment>
<comment type="similarity">
    <text evidence="8">Belongs to the TrpC family.</text>
</comment>
<name>A0A2J0KUY2_9BACT</name>
<dbReference type="Gene3D" id="3.20.20.70">
    <property type="entry name" value="Aldolase class I"/>
    <property type="match status" value="1"/>
</dbReference>
<dbReference type="EC" id="4.1.1.48" evidence="8"/>
<protein>
    <recommendedName>
        <fullName evidence="8">Indole-3-glycerol phosphate synthase</fullName>
        <shortName evidence="8">IGPS</shortName>
        <ecNumber evidence="8">4.1.1.48</ecNumber>
    </recommendedName>
</protein>
<evidence type="ECO:0000256" key="7">
    <source>
        <dbReference type="ARBA" id="ARBA00023239"/>
    </source>
</evidence>
<evidence type="ECO:0000256" key="8">
    <source>
        <dbReference type="HAMAP-Rule" id="MF_00134"/>
    </source>
</evidence>
<evidence type="ECO:0000256" key="3">
    <source>
        <dbReference type="ARBA" id="ARBA00022605"/>
    </source>
</evidence>
<dbReference type="Pfam" id="PF00218">
    <property type="entry name" value="IGPS"/>
    <property type="match status" value="1"/>
</dbReference>
<dbReference type="InterPro" id="IPR045186">
    <property type="entry name" value="Indole-3-glycerol_P_synth"/>
</dbReference>
<dbReference type="PROSITE" id="PS00614">
    <property type="entry name" value="IGPS"/>
    <property type="match status" value="1"/>
</dbReference>
<dbReference type="AlphaFoldDB" id="A0A2J0KUY2"/>
<organism evidence="10 11">
    <name type="scientific">Candidatus Aquitaenariimonas noxiae</name>
    <dbReference type="NCBI Taxonomy" id="1974741"/>
    <lineage>
        <taxon>Bacteria</taxon>
        <taxon>Pseudomonadati</taxon>
        <taxon>Candidatus Omnitrophota</taxon>
        <taxon>Candidatus Aquitaenariimonas</taxon>
    </lineage>
</organism>
<sequence length="264" mass="29819">MILSKIIEEKKKAIEEAKAKKPQTQLLRELESITIVSKFRKEITKEHQINLIAEIKKASPSRGVLRKHFDPEEIASIYKMNGAAALSVLTEEKFFLGSLEHIKRIKHTVNLPILRKDFIIDPYQIYESRACGADAILLIADILSDEEILDFYSLATKIGLDAVVEVHNDEDLKKALRIDPKIIGINNRDLHNFNVDLNVTERLIKFIPKEKIVISESGIKSHEDIMFLKSIGVKAFLVGEAFMLATDIGAKVRELLGNHNGTIN</sequence>
<evidence type="ECO:0000259" key="9">
    <source>
        <dbReference type="Pfam" id="PF00218"/>
    </source>
</evidence>
<dbReference type="HAMAP" id="MF_00134_A">
    <property type="entry name" value="IGPS_A"/>
    <property type="match status" value="1"/>
</dbReference>
<comment type="pathway">
    <text evidence="2 8">Amino-acid biosynthesis; L-tryptophan biosynthesis; L-tryptophan from chorismate: step 4/5.</text>
</comment>
<dbReference type="CDD" id="cd00331">
    <property type="entry name" value="IGPS"/>
    <property type="match status" value="1"/>
</dbReference>
<proteinExistence type="inferred from homology"/>
<dbReference type="GO" id="GO:0004425">
    <property type="term" value="F:indole-3-glycerol-phosphate synthase activity"/>
    <property type="evidence" value="ECO:0007669"/>
    <property type="project" value="UniProtKB-UniRule"/>
</dbReference>
<dbReference type="InterPro" id="IPR013785">
    <property type="entry name" value="Aldolase_TIM"/>
</dbReference>
<reference evidence="10 11" key="1">
    <citation type="submission" date="2017-09" db="EMBL/GenBank/DDBJ databases">
        <title>Depth-based differentiation of microbial function through sediment-hosted aquifers and enrichment of novel symbionts in the deep terrestrial subsurface.</title>
        <authorList>
            <person name="Probst A.J."/>
            <person name="Ladd B."/>
            <person name="Jarett J.K."/>
            <person name="Geller-Mcgrath D.E."/>
            <person name="Sieber C.M."/>
            <person name="Emerson J.B."/>
            <person name="Anantharaman K."/>
            <person name="Thomas B.C."/>
            <person name="Malmstrom R."/>
            <person name="Stieglmeier M."/>
            <person name="Klingl A."/>
            <person name="Woyke T."/>
            <person name="Ryan C.M."/>
            <person name="Banfield J.F."/>
        </authorList>
    </citation>
    <scope>NUCLEOTIDE SEQUENCE [LARGE SCALE GENOMIC DNA]</scope>
    <source>
        <strain evidence="10">CG07_land_8_20_14_0_80_42_15</strain>
    </source>
</reference>
<keyword evidence="6 8" id="KW-0057">Aromatic amino acid biosynthesis</keyword>
<evidence type="ECO:0000256" key="1">
    <source>
        <dbReference type="ARBA" id="ARBA00001633"/>
    </source>
</evidence>
<accession>A0A2J0KUY2</accession>
<dbReference type="NCBIfam" id="NF001377">
    <property type="entry name" value="PRK00278.2-4"/>
    <property type="match status" value="1"/>
</dbReference>
<keyword evidence="7 8" id="KW-0456">Lyase</keyword>
<dbReference type="EMBL" id="PEWV01000010">
    <property type="protein sequence ID" value="PIU42312.1"/>
    <property type="molecule type" value="Genomic_DNA"/>
</dbReference>
<dbReference type="UniPathway" id="UPA00035">
    <property type="reaction ID" value="UER00043"/>
</dbReference>
<dbReference type="PANTHER" id="PTHR22854">
    <property type="entry name" value="TRYPTOPHAN BIOSYNTHESIS PROTEIN"/>
    <property type="match status" value="1"/>
</dbReference>
<dbReference type="FunFam" id="3.20.20.70:FF:000024">
    <property type="entry name" value="Indole-3-glycerol phosphate synthase"/>
    <property type="match status" value="1"/>
</dbReference>
<dbReference type="SUPFAM" id="SSF51366">
    <property type="entry name" value="Ribulose-phoshate binding barrel"/>
    <property type="match status" value="1"/>
</dbReference>
<dbReference type="InterPro" id="IPR011060">
    <property type="entry name" value="RibuloseP-bd_barrel"/>
</dbReference>
<keyword evidence="4 8" id="KW-0210">Decarboxylase</keyword>
<dbReference type="InterPro" id="IPR001468">
    <property type="entry name" value="Indole-3-GlycerolPSynthase_CS"/>
</dbReference>
<dbReference type="Proteomes" id="UP000230052">
    <property type="component" value="Unassembled WGS sequence"/>
</dbReference>
<evidence type="ECO:0000256" key="6">
    <source>
        <dbReference type="ARBA" id="ARBA00023141"/>
    </source>
</evidence>
<gene>
    <name evidence="8" type="primary">trpC</name>
    <name evidence="10" type="ORF">COS99_00820</name>
</gene>
<evidence type="ECO:0000313" key="10">
    <source>
        <dbReference type="EMBL" id="PIU42312.1"/>
    </source>
</evidence>
<evidence type="ECO:0000313" key="11">
    <source>
        <dbReference type="Proteomes" id="UP000230052"/>
    </source>
</evidence>
<dbReference type="GO" id="GO:0000162">
    <property type="term" value="P:L-tryptophan biosynthetic process"/>
    <property type="evidence" value="ECO:0007669"/>
    <property type="project" value="UniProtKB-UniRule"/>
</dbReference>
<evidence type="ECO:0000256" key="2">
    <source>
        <dbReference type="ARBA" id="ARBA00004696"/>
    </source>
</evidence>
<evidence type="ECO:0000256" key="5">
    <source>
        <dbReference type="ARBA" id="ARBA00022822"/>
    </source>
</evidence>
<feature type="domain" description="Indole-3-glycerol phosphate synthase" evidence="9">
    <location>
        <begin position="3"/>
        <end position="255"/>
    </location>
</feature>
<dbReference type="GO" id="GO:0004640">
    <property type="term" value="F:phosphoribosylanthranilate isomerase activity"/>
    <property type="evidence" value="ECO:0007669"/>
    <property type="project" value="TreeGrafter"/>
</dbReference>
<keyword evidence="3 8" id="KW-0028">Amino-acid biosynthesis</keyword>
<comment type="catalytic activity">
    <reaction evidence="1 8">
        <text>1-(2-carboxyphenylamino)-1-deoxy-D-ribulose 5-phosphate + H(+) = (1S,2R)-1-C-(indol-3-yl)glycerol 3-phosphate + CO2 + H2O</text>
        <dbReference type="Rhea" id="RHEA:23476"/>
        <dbReference type="ChEBI" id="CHEBI:15377"/>
        <dbReference type="ChEBI" id="CHEBI:15378"/>
        <dbReference type="ChEBI" id="CHEBI:16526"/>
        <dbReference type="ChEBI" id="CHEBI:58613"/>
        <dbReference type="ChEBI" id="CHEBI:58866"/>
        <dbReference type="EC" id="4.1.1.48"/>
    </reaction>
</comment>
<keyword evidence="5 8" id="KW-0822">Tryptophan biosynthesis</keyword>
<dbReference type="PANTHER" id="PTHR22854:SF2">
    <property type="entry name" value="INDOLE-3-GLYCEROL-PHOSPHATE SYNTHASE"/>
    <property type="match status" value="1"/>
</dbReference>